<proteinExistence type="predicted"/>
<dbReference type="AlphaFoldDB" id="A0A6G1I351"/>
<dbReference type="Proteomes" id="UP000799640">
    <property type="component" value="Unassembled WGS sequence"/>
</dbReference>
<evidence type="ECO:0000313" key="1">
    <source>
        <dbReference type="EMBL" id="KAF2402728.1"/>
    </source>
</evidence>
<sequence>MPPFGMSAETIEQLRELVRDTDSLTRRGGGSTSLARTMNEVHANISNFYDDFKRNPHRYQ</sequence>
<dbReference type="EMBL" id="ML996690">
    <property type="protein sequence ID" value="KAF2402728.1"/>
    <property type="molecule type" value="Genomic_DNA"/>
</dbReference>
<reference evidence="1" key="1">
    <citation type="journal article" date="2020" name="Stud. Mycol.">
        <title>101 Dothideomycetes genomes: a test case for predicting lifestyles and emergence of pathogens.</title>
        <authorList>
            <person name="Haridas S."/>
            <person name="Albert R."/>
            <person name="Binder M."/>
            <person name="Bloem J."/>
            <person name="Labutti K."/>
            <person name="Salamov A."/>
            <person name="Andreopoulos B."/>
            <person name="Baker S."/>
            <person name="Barry K."/>
            <person name="Bills G."/>
            <person name="Bluhm B."/>
            <person name="Cannon C."/>
            <person name="Castanera R."/>
            <person name="Culley D."/>
            <person name="Daum C."/>
            <person name="Ezra D."/>
            <person name="Gonzalez J."/>
            <person name="Henrissat B."/>
            <person name="Kuo A."/>
            <person name="Liang C."/>
            <person name="Lipzen A."/>
            <person name="Lutzoni F."/>
            <person name="Magnuson J."/>
            <person name="Mondo S."/>
            <person name="Nolan M."/>
            <person name="Ohm R."/>
            <person name="Pangilinan J."/>
            <person name="Park H.-J."/>
            <person name="Ramirez L."/>
            <person name="Alfaro M."/>
            <person name="Sun H."/>
            <person name="Tritt A."/>
            <person name="Yoshinaga Y."/>
            <person name="Zwiers L.-H."/>
            <person name="Turgeon B."/>
            <person name="Goodwin S."/>
            <person name="Spatafora J."/>
            <person name="Crous P."/>
            <person name="Grigoriev I."/>
        </authorList>
    </citation>
    <scope>NUCLEOTIDE SEQUENCE</scope>
    <source>
        <strain evidence="1">CBS 262.69</strain>
    </source>
</reference>
<organism evidence="1 2">
    <name type="scientific">Trichodelitschia bisporula</name>
    <dbReference type="NCBI Taxonomy" id="703511"/>
    <lineage>
        <taxon>Eukaryota</taxon>
        <taxon>Fungi</taxon>
        <taxon>Dikarya</taxon>
        <taxon>Ascomycota</taxon>
        <taxon>Pezizomycotina</taxon>
        <taxon>Dothideomycetes</taxon>
        <taxon>Dothideomycetes incertae sedis</taxon>
        <taxon>Phaeotrichales</taxon>
        <taxon>Phaeotrichaceae</taxon>
        <taxon>Trichodelitschia</taxon>
    </lineage>
</organism>
<keyword evidence="2" id="KW-1185">Reference proteome</keyword>
<protein>
    <submittedName>
        <fullName evidence="1">Uncharacterized protein</fullName>
    </submittedName>
</protein>
<name>A0A6G1I351_9PEZI</name>
<evidence type="ECO:0000313" key="2">
    <source>
        <dbReference type="Proteomes" id="UP000799640"/>
    </source>
</evidence>
<accession>A0A6G1I351</accession>
<gene>
    <name evidence="1" type="ORF">EJ06DRAFT_527705</name>
</gene>